<organism evidence="1 2">
    <name type="scientific">Dovyalis caffra</name>
    <dbReference type="NCBI Taxonomy" id="77055"/>
    <lineage>
        <taxon>Eukaryota</taxon>
        <taxon>Viridiplantae</taxon>
        <taxon>Streptophyta</taxon>
        <taxon>Embryophyta</taxon>
        <taxon>Tracheophyta</taxon>
        <taxon>Spermatophyta</taxon>
        <taxon>Magnoliopsida</taxon>
        <taxon>eudicotyledons</taxon>
        <taxon>Gunneridae</taxon>
        <taxon>Pentapetalae</taxon>
        <taxon>rosids</taxon>
        <taxon>fabids</taxon>
        <taxon>Malpighiales</taxon>
        <taxon>Salicaceae</taxon>
        <taxon>Flacourtieae</taxon>
        <taxon>Dovyalis</taxon>
    </lineage>
</organism>
<sequence>MSVSILNENDILHDFSLDRIVMDSAPLRNQREFPNSTYLNRDQFRQFILIPSIDKARAPRIAKCITIIAFLDHQCMLSHIIYIKKNNNSEAMSTLHCLAITKFQERQKMILDQTRGHREPTSITNVSTCELLPDFLWIFMQLQLRGNTKFPLLFKYSGLCSLILARFKATLSSYNFACDMLLSFHDGIEVEELCKAKSSVSHVSRHNFRFVETLLISGGSGTEIIALTLLRG</sequence>
<keyword evidence="2" id="KW-1185">Reference proteome</keyword>
<dbReference type="Proteomes" id="UP001314170">
    <property type="component" value="Unassembled WGS sequence"/>
</dbReference>
<dbReference type="EMBL" id="CAWUPB010001197">
    <property type="protein sequence ID" value="CAK7356299.1"/>
    <property type="molecule type" value="Genomic_DNA"/>
</dbReference>
<reference evidence="1 2" key="1">
    <citation type="submission" date="2024-01" db="EMBL/GenBank/DDBJ databases">
        <authorList>
            <person name="Waweru B."/>
        </authorList>
    </citation>
    <scope>NUCLEOTIDE SEQUENCE [LARGE SCALE GENOMIC DNA]</scope>
</reference>
<proteinExistence type="predicted"/>
<dbReference type="AlphaFoldDB" id="A0AAV1SUC1"/>
<comment type="caution">
    <text evidence="1">The sequence shown here is derived from an EMBL/GenBank/DDBJ whole genome shotgun (WGS) entry which is preliminary data.</text>
</comment>
<evidence type="ECO:0000313" key="1">
    <source>
        <dbReference type="EMBL" id="CAK7356299.1"/>
    </source>
</evidence>
<name>A0AAV1SUC1_9ROSI</name>
<evidence type="ECO:0000313" key="2">
    <source>
        <dbReference type="Proteomes" id="UP001314170"/>
    </source>
</evidence>
<protein>
    <submittedName>
        <fullName evidence="1">Uncharacterized protein</fullName>
    </submittedName>
</protein>
<accession>A0AAV1SUC1</accession>
<gene>
    <name evidence="1" type="ORF">DCAF_LOCUS26570</name>
</gene>